<evidence type="ECO:0008006" key="5">
    <source>
        <dbReference type="Google" id="ProtNLM"/>
    </source>
</evidence>
<evidence type="ECO:0000313" key="4">
    <source>
        <dbReference type="Proteomes" id="UP000220157"/>
    </source>
</evidence>
<protein>
    <recommendedName>
        <fullName evidence="5">Class I SAM-dependent methyltransferase</fullName>
    </recommendedName>
</protein>
<accession>A0A2A6ZW24</accession>
<dbReference type="EMBL" id="NMTW01000007">
    <property type="protein sequence ID" value="PDX77027.1"/>
    <property type="molecule type" value="Genomic_DNA"/>
</dbReference>
<name>A0A2A6ZW24_9FIRM</name>
<evidence type="ECO:0000313" key="1">
    <source>
        <dbReference type="EMBL" id="PDX71096.1"/>
    </source>
</evidence>
<dbReference type="EMBL" id="NMTV01000073">
    <property type="protein sequence ID" value="PDX71096.1"/>
    <property type="molecule type" value="Genomic_DNA"/>
</dbReference>
<dbReference type="Proteomes" id="UP000219901">
    <property type="component" value="Unassembled WGS sequence"/>
</dbReference>
<reference evidence="1" key="2">
    <citation type="submission" date="2017-07" db="EMBL/GenBank/DDBJ databases">
        <authorList>
            <person name="Sun Z.S."/>
            <person name="Albrecht U."/>
            <person name="Echele G."/>
            <person name="Lee C.C."/>
        </authorList>
    </citation>
    <scope>NUCLEOTIDE SEQUENCE</scope>
    <source>
        <strain evidence="1">CNCM I 4546</strain>
        <strain evidence="2">CNCM I 4573</strain>
    </source>
</reference>
<proteinExistence type="predicted"/>
<evidence type="ECO:0000313" key="3">
    <source>
        <dbReference type="Proteomes" id="UP000219901"/>
    </source>
</evidence>
<organism evidence="1 3">
    <name type="scientific">Faecalibacterium prausnitzii</name>
    <dbReference type="NCBI Taxonomy" id="853"/>
    <lineage>
        <taxon>Bacteria</taxon>
        <taxon>Bacillati</taxon>
        <taxon>Bacillota</taxon>
        <taxon>Clostridia</taxon>
        <taxon>Eubacteriales</taxon>
        <taxon>Oscillospiraceae</taxon>
        <taxon>Faecalibacterium</taxon>
    </lineage>
</organism>
<dbReference type="SUPFAM" id="SSF53335">
    <property type="entry name" value="S-adenosyl-L-methionine-dependent methyltransferases"/>
    <property type="match status" value="1"/>
</dbReference>
<comment type="caution">
    <text evidence="1">The sequence shown here is derived from an EMBL/GenBank/DDBJ whole genome shotgun (WGS) entry which is preliminary data.</text>
</comment>
<dbReference type="Proteomes" id="UP000220157">
    <property type="component" value="Unassembled WGS sequence"/>
</dbReference>
<dbReference type="AlphaFoldDB" id="A0A2A6ZW24"/>
<evidence type="ECO:0000313" key="2">
    <source>
        <dbReference type="EMBL" id="PDX77027.1"/>
    </source>
</evidence>
<dbReference type="Gene3D" id="3.40.50.150">
    <property type="entry name" value="Vaccinia Virus protein VP39"/>
    <property type="match status" value="1"/>
</dbReference>
<reference evidence="3 4" key="1">
    <citation type="journal article" date="2017" name="Front. Microbiol.">
        <title>New Insights into the Diversity of the Genus Faecalibacterium.</title>
        <authorList>
            <person name="Benevides L."/>
            <person name="Burman S."/>
            <person name="Martin R."/>
            <person name="Robert V."/>
            <person name="Thomas M."/>
            <person name="Miquel S."/>
            <person name="Chain F."/>
            <person name="Sokol H."/>
            <person name="Bermudez-Humaran L.G."/>
            <person name="Morrison M."/>
            <person name="Langella P."/>
            <person name="Azevedo V.A."/>
            <person name="Chatel J.M."/>
            <person name="Soares S."/>
        </authorList>
    </citation>
    <scope>NUCLEOTIDE SEQUENCE [LARGE SCALE GENOMIC DNA]</scope>
    <source>
        <strain evidence="1 3">CNCM I 4546</strain>
        <strain evidence="2 4">CNCM I 4573</strain>
    </source>
</reference>
<dbReference type="InterPro" id="IPR029063">
    <property type="entry name" value="SAM-dependent_MTases_sf"/>
</dbReference>
<gene>
    <name evidence="1" type="ORF">CGS55_15340</name>
    <name evidence="2" type="ORF">CGS56_01135</name>
</gene>
<sequence>MDEEYIRLLNSNKLQELFDCRSGYMDQNDCTWYHENWMLLRYLGVVSNPFWHEKFYENAIQQYVNQLDKVLILGTADFSMPYLCQMKGIKKLKICDICRTPLNICQNVAKANNFSWEVEQKNVFEGIDEKYDAVINDAFITRFEYDKKRIVLEKIWDSLRDEGVYITTMRNDWNYGNAIVPNSAEKESFIEKAVHSAERKNIDSKKAKVAASRYIEKMKSYPIRDEKMLENLIDGLFNIVYIGKGRVEGECTRTTYFRLILQKQSKKSKKV</sequence>